<feature type="transmembrane region" description="Helical" evidence="1">
    <location>
        <begin position="436"/>
        <end position="456"/>
    </location>
</feature>
<accession>A0A7W9JJC4</accession>
<feature type="transmembrane region" description="Helical" evidence="1">
    <location>
        <begin position="358"/>
        <end position="379"/>
    </location>
</feature>
<sequence length="531" mass="52759">MSPGFRPDLWVARQERPRARARRWERITDVYVAMLAALTLGAFLTGIVGAATQLQRAAVQWGRLPGEAPVSGAALAAAAAVLALAGLLRLGATLGPVAVDRAQAQWWLRLPAPTAPWLWRALLLRVVAGAALGGGAGLATAHGLLYARTTAGGGAGISAGEAWSHALAAGLLAGATTALVLAGCALVQASGRRGDLLALLRWSPVAALLPVLPALAGADVAAGLARGAGGAGAGTLLGAAAVAGLGAAALLAATRSRLHRIPHRDLRSAGDAAAHLGAAMFLLSVRQAGAALALEEGPGRRRRGVSPLLRVGRASPAGAWARADLAVLARTPGVGRRLASAWALPSLLVLSEPGRLPLVLALGVAVAAVLATRAVGAGAEEVGRSPELERLLPIGRDAAWSVHTVAPALVLVPWGAGLGLVLALGTHGVGPSLGPVVLCGALAGVGLAGAVVRTATPDPVDWGAVMQPAQTTRAAGPLVRDAVRGADAAVLAVAPLALTPLLSAVPLGFAGVAGVVALIAWGIGRHVRPAG</sequence>
<proteinExistence type="predicted"/>
<dbReference type="InterPro" id="IPR046264">
    <property type="entry name" value="DUF6297"/>
</dbReference>
<dbReference type="Proteomes" id="UP000567246">
    <property type="component" value="Unassembled WGS sequence"/>
</dbReference>
<dbReference type="Pfam" id="PF19814">
    <property type="entry name" value="DUF6297"/>
    <property type="match status" value="1"/>
</dbReference>
<feature type="transmembrane region" description="Helical" evidence="1">
    <location>
        <begin position="72"/>
        <end position="92"/>
    </location>
</feature>
<feature type="transmembrane region" description="Helical" evidence="1">
    <location>
        <begin position="122"/>
        <end position="146"/>
    </location>
</feature>
<feature type="transmembrane region" description="Helical" evidence="1">
    <location>
        <begin position="199"/>
        <end position="225"/>
    </location>
</feature>
<feature type="transmembrane region" description="Helical" evidence="1">
    <location>
        <begin position="231"/>
        <end position="254"/>
    </location>
</feature>
<protein>
    <submittedName>
        <fullName evidence="2">Uncharacterized protein</fullName>
    </submittedName>
</protein>
<organism evidence="2 3">
    <name type="scientific">Micrococcus endophyticus</name>
    <dbReference type="NCBI Taxonomy" id="455343"/>
    <lineage>
        <taxon>Bacteria</taxon>
        <taxon>Bacillati</taxon>
        <taxon>Actinomycetota</taxon>
        <taxon>Actinomycetes</taxon>
        <taxon>Micrococcales</taxon>
        <taxon>Micrococcaceae</taxon>
        <taxon>Micrococcus</taxon>
    </lineage>
</organism>
<feature type="transmembrane region" description="Helical" evidence="1">
    <location>
        <begin position="501"/>
        <end position="523"/>
    </location>
</feature>
<dbReference type="EMBL" id="JACHMW010000001">
    <property type="protein sequence ID" value="MBB5848990.1"/>
    <property type="molecule type" value="Genomic_DNA"/>
</dbReference>
<keyword evidence="1" id="KW-0812">Transmembrane</keyword>
<evidence type="ECO:0000313" key="2">
    <source>
        <dbReference type="EMBL" id="MBB5848990.1"/>
    </source>
</evidence>
<gene>
    <name evidence="2" type="ORF">HDA33_001554</name>
</gene>
<name>A0A7W9JJC4_9MICC</name>
<feature type="transmembrane region" description="Helical" evidence="1">
    <location>
        <begin position="399"/>
        <end position="424"/>
    </location>
</feature>
<reference evidence="2 3" key="1">
    <citation type="submission" date="2020-08" db="EMBL/GenBank/DDBJ databases">
        <title>Sequencing the genomes of 1000 actinobacteria strains.</title>
        <authorList>
            <person name="Klenk H.-P."/>
        </authorList>
    </citation>
    <scope>NUCLEOTIDE SEQUENCE [LARGE SCALE GENOMIC DNA]</scope>
    <source>
        <strain evidence="2 3">DSM 17945</strain>
    </source>
</reference>
<evidence type="ECO:0000256" key="1">
    <source>
        <dbReference type="SAM" id="Phobius"/>
    </source>
</evidence>
<dbReference type="AlphaFoldDB" id="A0A7W9JJC4"/>
<keyword evidence="1" id="KW-0472">Membrane</keyword>
<feature type="transmembrane region" description="Helical" evidence="1">
    <location>
        <begin position="30"/>
        <end position="52"/>
    </location>
</feature>
<dbReference type="RefSeq" id="WP_184172331.1">
    <property type="nucleotide sequence ID" value="NZ_JACHMW010000001.1"/>
</dbReference>
<comment type="caution">
    <text evidence="2">The sequence shown here is derived from an EMBL/GenBank/DDBJ whole genome shotgun (WGS) entry which is preliminary data.</text>
</comment>
<keyword evidence="3" id="KW-1185">Reference proteome</keyword>
<feature type="transmembrane region" description="Helical" evidence="1">
    <location>
        <begin position="166"/>
        <end position="187"/>
    </location>
</feature>
<evidence type="ECO:0000313" key="3">
    <source>
        <dbReference type="Proteomes" id="UP000567246"/>
    </source>
</evidence>
<keyword evidence="1" id="KW-1133">Transmembrane helix</keyword>